<keyword evidence="1" id="KW-0472">Membrane</keyword>
<feature type="transmembrane region" description="Helical" evidence="1">
    <location>
        <begin position="694"/>
        <end position="719"/>
    </location>
</feature>
<evidence type="ECO:0000259" key="2">
    <source>
        <dbReference type="Pfam" id="PF12969"/>
    </source>
</evidence>
<keyword evidence="1" id="KW-0812">Transmembrane</keyword>
<feature type="transmembrane region" description="Helical" evidence="1">
    <location>
        <begin position="739"/>
        <end position="763"/>
    </location>
</feature>
<dbReference type="InterPro" id="IPR038765">
    <property type="entry name" value="Papain-like_cys_pep_sf"/>
</dbReference>
<feature type="transmembrane region" description="Helical" evidence="1">
    <location>
        <begin position="772"/>
        <end position="795"/>
    </location>
</feature>
<protein>
    <recommendedName>
        <fullName evidence="2">DUF3857 domain-containing protein</fullName>
    </recommendedName>
</protein>
<dbReference type="Proteomes" id="UP000183200">
    <property type="component" value="Unassembled WGS sequence"/>
</dbReference>
<dbReference type="Gene3D" id="2.60.40.3140">
    <property type="match status" value="1"/>
</dbReference>
<evidence type="ECO:0000256" key="1">
    <source>
        <dbReference type="SAM" id="Phobius"/>
    </source>
</evidence>
<gene>
    <name evidence="3" type="ORF">SAMN05421820_11473</name>
</gene>
<organism evidence="3 4">
    <name type="scientific">Pedobacter steynii</name>
    <dbReference type="NCBI Taxonomy" id="430522"/>
    <lineage>
        <taxon>Bacteria</taxon>
        <taxon>Pseudomonadati</taxon>
        <taxon>Bacteroidota</taxon>
        <taxon>Sphingobacteriia</taxon>
        <taxon>Sphingobacteriales</taxon>
        <taxon>Sphingobacteriaceae</taxon>
        <taxon>Pedobacter</taxon>
    </lineage>
</organism>
<feature type="domain" description="DUF3857" evidence="2">
    <location>
        <begin position="65"/>
        <end position="227"/>
    </location>
</feature>
<sequence>MPLVAFLCFIAINTAYGQGKNFSIDRKDPSWIVKTNSKGATPPAKDISDGYFLSLYENQNHVELQEEYSHLIREIVSEAGVQNGSQISVTYEPGFQKLIFHKILLWRNNQSKDLLQSHKFKVLQIEKDLSKFIYSGTYEAFLLLDDIRKGDRIEYAYTIKGNNPIFGQKYASTFYFEGPSSVGYLYSNLIFNKKRVFNIKNFNFNTDPKLKEKDGLNMYEWEGNLTKTHRVTDFEPSWYNPLRRTQLSDYQNWNEVVNWGLKVNDYPNLKSALLDKKVQELKARSGNNTKKYIELATRFVQDEIRYMGIEIGQYSHKPNSPNKVLRQRYGDCKDKSLLLVHLLAPMNVKADMAYVNTYATVKTGENLPSPFAFNHVVVVVNYNNNKTWIDPTISYQRGTFDSIYFPDYGEALVIKPGVNALEKVISIPTGKLSSVLEFNVPDTLAGKKASLLIKTTYTDNYADNMRAEIAESGTEALEKSYLEYYGKIYADIETTAELKVTDQEESNILEVTERYEISNIWEVDSAKNQSYVQFYADLIREEMRDIMAKNRNTPLSLKNPVNIEQTIIVHTPETWNLQVEPFKLETDDYYFETSGFQHEKTLTLNYVFRNMKSFIDGSKTKAYVKDRAKILDNLTYYISWGTPAAATDDINPYLIYLCILALIVSLVFCLKIYQIRSPFELEELTEARPIRGWLIFLGLQVLCFPLALMGKTMLMGVWSANTWKNFSEQGALSEYSIKFLIIIHVVLFSLLLCYSVLGAILFFKRRKNFPKLYIPFLFGYICFLILNAVIYIISAKVSEQEVIWNNSTLRVSDTIFCILWISYLKRSERVKETFVFTYPEIEWRTAMIKQYNEQHFAPQKENIDNENI</sequence>
<dbReference type="EMBL" id="FNGY01000014">
    <property type="protein sequence ID" value="SDO38393.1"/>
    <property type="molecule type" value="Genomic_DNA"/>
</dbReference>
<dbReference type="InterPro" id="IPR019690">
    <property type="entry name" value="DUF2569"/>
</dbReference>
<dbReference type="AlphaFoldDB" id="A0A1H0J4F3"/>
<keyword evidence="4" id="KW-1185">Reference proteome</keyword>
<dbReference type="Pfam" id="PF12969">
    <property type="entry name" value="DUF3857"/>
    <property type="match status" value="1"/>
</dbReference>
<reference evidence="4" key="1">
    <citation type="submission" date="2016-10" db="EMBL/GenBank/DDBJ databases">
        <authorList>
            <person name="Varghese N."/>
            <person name="Submissions S."/>
        </authorList>
    </citation>
    <scope>NUCLEOTIDE SEQUENCE [LARGE SCALE GENOMIC DNA]</scope>
    <source>
        <strain evidence="4">DSM 19110</strain>
    </source>
</reference>
<proteinExistence type="predicted"/>
<feature type="transmembrane region" description="Helical" evidence="1">
    <location>
        <begin position="653"/>
        <end position="673"/>
    </location>
</feature>
<evidence type="ECO:0000313" key="3">
    <source>
        <dbReference type="EMBL" id="SDO38393.1"/>
    </source>
</evidence>
<dbReference type="SUPFAM" id="SSF54001">
    <property type="entry name" value="Cysteine proteinases"/>
    <property type="match status" value="1"/>
</dbReference>
<keyword evidence="1" id="KW-1133">Transmembrane helix</keyword>
<evidence type="ECO:0000313" key="4">
    <source>
        <dbReference type="Proteomes" id="UP000183200"/>
    </source>
</evidence>
<name>A0A1H0J4F3_9SPHI</name>
<dbReference type="InterPro" id="IPR024618">
    <property type="entry name" value="DUF3857"/>
</dbReference>
<dbReference type="Gene3D" id="3.10.620.30">
    <property type="match status" value="1"/>
</dbReference>
<dbReference type="Pfam" id="PF10754">
    <property type="entry name" value="DUF2569"/>
    <property type="match status" value="1"/>
</dbReference>
<accession>A0A1H0J4F3</accession>